<dbReference type="Gene3D" id="3.60.10.10">
    <property type="entry name" value="Endonuclease/exonuclease/phosphatase"/>
    <property type="match status" value="1"/>
</dbReference>
<dbReference type="AlphaFoldDB" id="A0AAF0J582"/>
<evidence type="ECO:0000256" key="5">
    <source>
        <dbReference type="ARBA" id="ARBA00022833"/>
    </source>
</evidence>
<dbReference type="GO" id="GO:0006284">
    <property type="term" value="P:base-excision repair"/>
    <property type="evidence" value="ECO:0007669"/>
    <property type="project" value="TreeGrafter"/>
</dbReference>
<feature type="compositionally biased region" description="Polar residues" evidence="13">
    <location>
        <begin position="372"/>
        <end position="386"/>
    </location>
</feature>
<dbReference type="SUPFAM" id="SSF56219">
    <property type="entry name" value="DNase I-like"/>
    <property type="match status" value="1"/>
</dbReference>
<dbReference type="GO" id="GO:0005634">
    <property type="term" value="C:nucleus"/>
    <property type="evidence" value="ECO:0007669"/>
    <property type="project" value="TreeGrafter"/>
</dbReference>
<comment type="cofactor">
    <cofactor evidence="9 12">
        <name>Mg(2+)</name>
        <dbReference type="ChEBI" id="CHEBI:18420"/>
    </cofactor>
    <cofactor evidence="9 12">
        <name>Mn(2+)</name>
        <dbReference type="ChEBI" id="CHEBI:29035"/>
    </cofactor>
    <text evidence="9 12">Probably binds two magnesium or manganese ions per subunit.</text>
</comment>
<dbReference type="PANTHER" id="PTHR22748">
    <property type="entry name" value="AP ENDONUCLEASE"/>
    <property type="match status" value="1"/>
</dbReference>
<proteinExistence type="inferred from homology"/>
<keyword evidence="12" id="KW-0227">DNA damage</keyword>
<dbReference type="GO" id="GO:0008081">
    <property type="term" value="F:phosphoric diester hydrolase activity"/>
    <property type="evidence" value="ECO:0007669"/>
    <property type="project" value="TreeGrafter"/>
</dbReference>
<keyword evidence="5" id="KW-0862">Zinc</keyword>
<dbReference type="GO" id="GO:0008311">
    <property type="term" value="F:double-stranded DNA 3'-5' DNA exonuclease activity"/>
    <property type="evidence" value="ECO:0007669"/>
    <property type="project" value="TreeGrafter"/>
</dbReference>
<feature type="binding site" evidence="9">
    <location>
        <position position="280"/>
    </location>
    <ligand>
        <name>Mg(2+)</name>
        <dbReference type="ChEBI" id="CHEBI:18420"/>
        <label>1</label>
    </ligand>
</feature>
<evidence type="ECO:0000256" key="10">
    <source>
        <dbReference type="PIRSR" id="PIRSR604808-3"/>
    </source>
</evidence>
<feature type="active site" evidence="8">
    <location>
        <position position="141"/>
    </location>
</feature>
<accession>A0AAF0J582</accession>
<keyword evidence="2 9" id="KW-0479">Metal-binding</keyword>
<sequence length="503" mass="56313">MRLVCWNVNGLRTLKGYQPWYQLPNWEACLEELQADMVCIQEVKMTRKQLTRDLCVMQNYEAYYDLHPSKGYSGTATYLRKSVCVPCAAETGIMGRRTSHLIGAPVRDLDASVDAALLDALDTEGRSVIVDCGLFVLINVYAPNETGVQRLPFKMAFHAALEERVRHLQALGREVVVVGDLNAVAHPRDHCEGASMTDTEFASHPARQWLQRWLAPEGPLIDITREFHPMRERMYTCWNTLLDARPANYGTRLDYTLITPGLRPWVKAADILPHIYGSDHCPVILELFDSIETGNGACSLAEVFCRAAQPPPLAASQLDEFCPQKQPRLTTLFGAQRARQEAVSAQAGPPAQQVIPKLVSKASKPAPRSRQRPTQQTLASFLQPSPKQIMPRKTQKEPEPVPADTSDMHAQRDEAVSQWTQLFTPHPPPLCTGHREPAKSYIVNKPGINHGRKFWLCARPVGPGYAEPTRSANAANRPFRCHYFAWDSDVRRRGSSKGHLPTT</sequence>
<dbReference type="EC" id="3.1.-.-" evidence="12"/>
<feature type="site" description="Transition state stabilizer" evidence="10">
    <location>
        <position position="182"/>
    </location>
</feature>
<keyword evidence="7" id="KW-0539">Nucleus</keyword>
<feature type="active site" description="Proton donor/acceptor" evidence="8">
    <location>
        <position position="180"/>
    </location>
</feature>
<dbReference type="InterPro" id="IPR010666">
    <property type="entry name" value="Znf_GRF"/>
</dbReference>
<feature type="binding site" evidence="9">
    <location>
        <position position="279"/>
    </location>
    <ligand>
        <name>Mg(2+)</name>
        <dbReference type="ChEBI" id="CHEBI:18420"/>
        <label>1</label>
    </ligand>
</feature>
<dbReference type="GO" id="GO:0016829">
    <property type="term" value="F:lyase activity"/>
    <property type="evidence" value="ECO:0007669"/>
    <property type="project" value="UniProtKB-KW"/>
</dbReference>
<feature type="binding site" evidence="9">
    <location>
        <position position="182"/>
    </location>
    <ligand>
        <name>Mg(2+)</name>
        <dbReference type="ChEBI" id="CHEBI:18420"/>
        <label>1</label>
    </ligand>
</feature>
<reference evidence="15" key="1">
    <citation type="submission" date="2023-03" db="EMBL/GenBank/DDBJ databases">
        <title>Mating type loci evolution in Malassezia.</title>
        <authorList>
            <person name="Coelho M.A."/>
        </authorList>
    </citation>
    <scope>NUCLEOTIDE SEQUENCE</scope>
    <source>
        <strain evidence="15">CBS 9557</strain>
    </source>
</reference>
<feature type="site" description="Interaction with DNA substrate" evidence="10">
    <location>
        <position position="280"/>
    </location>
</feature>
<evidence type="ECO:0000256" key="2">
    <source>
        <dbReference type="ARBA" id="ARBA00022723"/>
    </source>
</evidence>
<evidence type="ECO:0000313" key="16">
    <source>
        <dbReference type="Proteomes" id="UP001213623"/>
    </source>
</evidence>
<dbReference type="PROSITE" id="PS51435">
    <property type="entry name" value="AP_NUCLEASE_F1_4"/>
    <property type="match status" value="1"/>
</dbReference>
<dbReference type="PANTHER" id="PTHR22748:SF4">
    <property type="entry name" value="DNA-(APURINIC OR APYRIMIDINIC SITE) ENDONUCLEASE 2"/>
    <property type="match status" value="1"/>
</dbReference>
<evidence type="ECO:0000256" key="3">
    <source>
        <dbReference type="ARBA" id="ARBA00022771"/>
    </source>
</evidence>
<dbReference type="Pfam" id="PF03372">
    <property type="entry name" value="Exo_endo_phos"/>
    <property type="match status" value="1"/>
</dbReference>
<feature type="binding site" evidence="9">
    <location>
        <position position="180"/>
    </location>
    <ligand>
        <name>Mg(2+)</name>
        <dbReference type="ChEBI" id="CHEBI:18420"/>
        <label>1</label>
    </ligand>
</feature>
<dbReference type="PROSITE" id="PS00726">
    <property type="entry name" value="AP_NUCLEASE_F1_1"/>
    <property type="match status" value="1"/>
</dbReference>
<dbReference type="GO" id="GO:0008270">
    <property type="term" value="F:zinc ion binding"/>
    <property type="evidence" value="ECO:0007669"/>
    <property type="project" value="UniProtKB-KW"/>
</dbReference>
<dbReference type="InterPro" id="IPR005135">
    <property type="entry name" value="Endo/exonuclease/phosphatase"/>
</dbReference>
<name>A0AAF0J582_9BASI</name>
<keyword evidence="6 9" id="KW-0460">Magnesium</keyword>
<evidence type="ECO:0000256" key="9">
    <source>
        <dbReference type="PIRSR" id="PIRSR604808-2"/>
    </source>
</evidence>
<dbReference type="NCBIfam" id="TIGR00633">
    <property type="entry name" value="xth"/>
    <property type="match status" value="1"/>
</dbReference>
<evidence type="ECO:0000313" key="15">
    <source>
        <dbReference type="EMBL" id="WFD28883.1"/>
    </source>
</evidence>
<evidence type="ECO:0000256" key="1">
    <source>
        <dbReference type="ARBA" id="ARBA00007092"/>
    </source>
</evidence>
<keyword evidence="3 11" id="KW-0863">Zinc-finger</keyword>
<dbReference type="PROSITE" id="PS51999">
    <property type="entry name" value="ZF_GRF"/>
    <property type="match status" value="1"/>
</dbReference>
<dbReference type="CDD" id="cd09088">
    <property type="entry name" value="Ape2-like_AP-endo"/>
    <property type="match status" value="1"/>
</dbReference>
<feature type="site" description="Important for catalytic activity" evidence="10">
    <location>
        <position position="254"/>
    </location>
</feature>
<keyword evidence="15" id="KW-0456">Lyase</keyword>
<dbReference type="InterPro" id="IPR004808">
    <property type="entry name" value="AP_endonuc_1"/>
</dbReference>
<evidence type="ECO:0000256" key="7">
    <source>
        <dbReference type="ARBA" id="ARBA00023242"/>
    </source>
</evidence>
<evidence type="ECO:0000259" key="14">
    <source>
        <dbReference type="PROSITE" id="PS51999"/>
    </source>
</evidence>
<feature type="binding site" evidence="9">
    <location>
        <position position="7"/>
    </location>
    <ligand>
        <name>Mg(2+)</name>
        <dbReference type="ChEBI" id="CHEBI:18420"/>
        <label>1</label>
    </ligand>
</feature>
<organism evidence="15 16">
    <name type="scientific">Malassezia nana</name>
    <dbReference type="NCBI Taxonomy" id="180528"/>
    <lineage>
        <taxon>Eukaryota</taxon>
        <taxon>Fungi</taxon>
        <taxon>Dikarya</taxon>
        <taxon>Basidiomycota</taxon>
        <taxon>Ustilaginomycotina</taxon>
        <taxon>Malasseziomycetes</taxon>
        <taxon>Malasseziales</taxon>
        <taxon>Malasseziaceae</taxon>
        <taxon>Malassezia</taxon>
    </lineage>
</organism>
<feature type="region of interest" description="Disordered" evidence="13">
    <location>
        <begin position="360"/>
        <end position="406"/>
    </location>
</feature>
<evidence type="ECO:0000256" key="4">
    <source>
        <dbReference type="ARBA" id="ARBA00022801"/>
    </source>
</evidence>
<evidence type="ECO:0000256" key="12">
    <source>
        <dbReference type="RuleBase" id="RU362131"/>
    </source>
</evidence>
<keyword evidence="16" id="KW-1185">Reference proteome</keyword>
<evidence type="ECO:0000256" key="8">
    <source>
        <dbReference type="PIRSR" id="PIRSR604808-1"/>
    </source>
</evidence>
<keyword evidence="9" id="KW-0464">Manganese</keyword>
<evidence type="ECO:0000256" key="13">
    <source>
        <dbReference type="SAM" id="MobiDB-lite"/>
    </source>
</evidence>
<protein>
    <recommendedName>
        <fullName evidence="12">DNA-(apurinic or apyrimidinic site) endonuclease</fullName>
        <ecNumber evidence="12">3.1.-.-</ecNumber>
    </recommendedName>
</protein>
<feature type="active site" description="Proton acceptor" evidence="8">
    <location>
        <position position="280"/>
    </location>
</feature>
<comment type="similarity">
    <text evidence="1 12">Belongs to the DNA repair enzymes AP/ExoA family.</text>
</comment>
<dbReference type="EMBL" id="CP119899">
    <property type="protein sequence ID" value="WFD28883.1"/>
    <property type="molecule type" value="Genomic_DNA"/>
</dbReference>
<keyword evidence="4" id="KW-0378">Hydrolase</keyword>
<evidence type="ECO:0000256" key="6">
    <source>
        <dbReference type="ARBA" id="ARBA00022842"/>
    </source>
</evidence>
<dbReference type="GO" id="GO:0003677">
    <property type="term" value="F:DNA binding"/>
    <property type="evidence" value="ECO:0007669"/>
    <property type="project" value="InterPro"/>
</dbReference>
<dbReference type="InterPro" id="IPR036691">
    <property type="entry name" value="Endo/exonu/phosph_ase_sf"/>
</dbReference>
<dbReference type="Proteomes" id="UP001213623">
    <property type="component" value="Chromosome 8"/>
</dbReference>
<keyword evidence="12" id="KW-0234">DNA repair</keyword>
<dbReference type="InterPro" id="IPR020847">
    <property type="entry name" value="AP_endonuclease_F1_BS"/>
</dbReference>
<evidence type="ECO:0000256" key="11">
    <source>
        <dbReference type="PROSITE-ProRule" id="PRU01343"/>
    </source>
</evidence>
<feature type="domain" description="GRF-type" evidence="14">
    <location>
        <begin position="431"/>
        <end position="490"/>
    </location>
</feature>
<feature type="binding site" evidence="9">
    <location>
        <position position="42"/>
    </location>
    <ligand>
        <name>Mg(2+)</name>
        <dbReference type="ChEBI" id="CHEBI:18420"/>
        <label>1</label>
    </ligand>
</feature>
<dbReference type="GO" id="GO:0003906">
    <property type="term" value="F:DNA-(apurinic or apyrimidinic site) endonuclease activity"/>
    <property type="evidence" value="ECO:0007669"/>
    <property type="project" value="TreeGrafter"/>
</dbReference>
<gene>
    <name evidence="15" type="primary">APN2</name>
    <name evidence="15" type="ORF">MNAN1_003898</name>
</gene>